<feature type="compositionally biased region" description="Basic and acidic residues" evidence="3">
    <location>
        <begin position="377"/>
        <end position="390"/>
    </location>
</feature>
<accession>A0ABT0AC03</accession>
<dbReference type="InterPro" id="IPR001296">
    <property type="entry name" value="Glyco_trans_1"/>
</dbReference>
<dbReference type="PANTHER" id="PTHR12526:SF510">
    <property type="entry name" value="D-INOSITOL 3-PHOSPHATE GLYCOSYLTRANSFERASE"/>
    <property type="match status" value="1"/>
</dbReference>
<keyword evidence="1" id="KW-0328">Glycosyltransferase</keyword>
<evidence type="ECO:0000256" key="1">
    <source>
        <dbReference type="ARBA" id="ARBA00022676"/>
    </source>
</evidence>
<evidence type="ECO:0000313" key="6">
    <source>
        <dbReference type="EMBL" id="MCJ1960710.1"/>
    </source>
</evidence>
<keyword evidence="2" id="KW-0808">Transferase</keyword>
<reference evidence="6" key="1">
    <citation type="submission" date="2022-03" db="EMBL/GenBank/DDBJ databases">
        <title>Identification of a novel bacterium isolated from mangrove sediments.</title>
        <authorList>
            <person name="Pan X."/>
        </authorList>
    </citation>
    <scope>NUCLEOTIDE SEQUENCE</scope>
    <source>
        <strain evidence="6">B2637</strain>
    </source>
</reference>
<dbReference type="Pfam" id="PF00534">
    <property type="entry name" value="Glycos_transf_1"/>
    <property type="match status" value="1"/>
</dbReference>
<keyword evidence="7" id="KW-1185">Reference proteome</keyword>
<evidence type="ECO:0000259" key="5">
    <source>
        <dbReference type="Pfam" id="PF13439"/>
    </source>
</evidence>
<evidence type="ECO:0000256" key="2">
    <source>
        <dbReference type="ARBA" id="ARBA00022679"/>
    </source>
</evidence>
<feature type="domain" description="Glycosyl transferase family 1" evidence="4">
    <location>
        <begin position="186"/>
        <end position="339"/>
    </location>
</feature>
<dbReference type="PANTHER" id="PTHR12526">
    <property type="entry name" value="GLYCOSYLTRANSFERASE"/>
    <property type="match status" value="1"/>
</dbReference>
<feature type="region of interest" description="Disordered" evidence="3">
    <location>
        <begin position="360"/>
        <end position="390"/>
    </location>
</feature>
<evidence type="ECO:0000259" key="4">
    <source>
        <dbReference type="Pfam" id="PF00534"/>
    </source>
</evidence>
<organism evidence="6 7">
    <name type="scientific">Novosphingobium mangrovi</name>
    <name type="common">ex Hu et al. 2023</name>
    <dbReference type="NCBI Taxonomy" id="2930094"/>
    <lineage>
        <taxon>Bacteria</taxon>
        <taxon>Pseudomonadati</taxon>
        <taxon>Pseudomonadota</taxon>
        <taxon>Alphaproteobacteria</taxon>
        <taxon>Sphingomonadales</taxon>
        <taxon>Sphingomonadaceae</taxon>
        <taxon>Novosphingobium</taxon>
    </lineage>
</organism>
<proteinExistence type="predicted"/>
<protein>
    <submittedName>
        <fullName evidence="6">Glycosyltransferase family 4 protein</fullName>
    </submittedName>
</protein>
<dbReference type="SUPFAM" id="SSF53756">
    <property type="entry name" value="UDP-Glycosyltransferase/glycogen phosphorylase"/>
    <property type="match status" value="1"/>
</dbReference>
<evidence type="ECO:0000256" key="3">
    <source>
        <dbReference type="SAM" id="MobiDB-lite"/>
    </source>
</evidence>
<comment type="caution">
    <text evidence="6">The sequence shown here is derived from an EMBL/GenBank/DDBJ whole genome shotgun (WGS) entry which is preliminary data.</text>
</comment>
<dbReference type="Proteomes" id="UP001162802">
    <property type="component" value="Unassembled WGS sequence"/>
</dbReference>
<name>A0ABT0AC03_9SPHN</name>
<sequence>MPSSQTPPQHILIVTSGLGAGGAEQVIAQLAHHLVEAGHEVDVAAFDTDEARIYHELPVVSRVFRLGGRSGFSGVAGRVMALRGLVARRRPDVVLSFLTKINLVAALAVQGHPARLICAERNNPEQQQLHPLWNLALRWFYRRADTIICQTEGVRRCFAHDLQGRLATIPNPVPEPDVVRGEGASYTVCAVGRLTYQKGFDRLIEAFAGIAADHPQWRLAIWGEGPDREALEAGIRARGMEGRIVLQGLGERPRSWIREADVFVLSSRYEGFPNALAEAMAAGLPVLATRCDFGPEDMISDGKNGLLVEDADTSPALATALARLLDDAPLRERLGEAAARSMLRFRPAYVLRRWDEVLRQSPGHGLSSGGSRRSARRREPDKAHALARSE</sequence>
<dbReference type="Gene3D" id="3.40.50.2000">
    <property type="entry name" value="Glycogen Phosphorylase B"/>
    <property type="match status" value="2"/>
</dbReference>
<evidence type="ECO:0000313" key="7">
    <source>
        <dbReference type="Proteomes" id="UP001162802"/>
    </source>
</evidence>
<dbReference type="Pfam" id="PF13439">
    <property type="entry name" value="Glyco_transf_4"/>
    <property type="match status" value="1"/>
</dbReference>
<dbReference type="InterPro" id="IPR028098">
    <property type="entry name" value="Glyco_trans_4-like_N"/>
</dbReference>
<dbReference type="CDD" id="cd03820">
    <property type="entry name" value="GT4_AmsD-like"/>
    <property type="match status" value="1"/>
</dbReference>
<dbReference type="RefSeq" id="WP_243799117.1">
    <property type="nucleotide sequence ID" value="NZ_JALHAT010000010.1"/>
</dbReference>
<dbReference type="EMBL" id="JALHAT010000010">
    <property type="protein sequence ID" value="MCJ1960710.1"/>
    <property type="molecule type" value="Genomic_DNA"/>
</dbReference>
<gene>
    <name evidence="6" type="ORF">MTR65_08465</name>
</gene>
<feature type="domain" description="Glycosyltransferase subfamily 4-like N-terminal" evidence="5">
    <location>
        <begin position="21"/>
        <end position="173"/>
    </location>
</feature>
<feature type="compositionally biased region" description="Low complexity" evidence="3">
    <location>
        <begin position="361"/>
        <end position="372"/>
    </location>
</feature>